<evidence type="ECO:0000313" key="5">
    <source>
        <dbReference type="Proteomes" id="UP000009282"/>
    </source>
</evidence>
<feature type="signal peptide" evidence="2">
    <location>
        <begin position="1"/>
        <end position="20"/>
    </location>
</feature>
<evidence type="ECO:0000259" key="3">
    <source>
        <dbReference type="Pfam" id="PF17680"/>
    </source>
</evidence>
<evidence type="ECO:0000313" key="4">
    <source>
        <dbReference type="EMBL" id="AEP30354.1"/>
    </source>
</evidence>
<dbReference type="InterPro" id="IPR041215">
    <property type="entry name" value="FlgO_dom"/>
</dbReference>
<keyword evidence="2" id="KW-0732">Signal</keyword>
<gene>
    <name evidence="4" type="ordered locus">GNIT_2253</name>
</gene>
<proteinExistence type="predicted"/>
<feature type="compositionally biased region" description="Polar residues" evidence="1">
    <location>
        <begin position="255"/>
        <end position="279"/>
    </location>
</feature>
<evidence type="ECO:0000256" key="1">
    <source>
        <dbReference type="SAM" id="MobiDB-lite"/>
    </source>
</evidence>
<feature type="chain" id="PRO_5003467330" description="FlgO domain-containing protein" evidence="2">
    <location>
        <begin position="21"/>
        <end position="279"/>
    </location>
</feature>
<dbReference type="Proteomes" id="UP000009282">
    <property type="component" value="Chromosome"/>
</dbReference>
<name>G4QKQ1_GLANF</name>
<accession>G4QKQ1</accession>
<dbReference type="KEGG" id="gni:GNIT_2253"/>
<dbReference type="EMBL" id="CP003060">
    <property type="protein sequence ID" value="AEP30354.1"/>
    <property type="molecule type" value="Genomic_DNA"/>
</dbReference>
<dbReference type="PROSITE" id="PS51257">
    <property type="entry name" value="PROKAR_LIPOPROTEIN"/>
    <property type="match status" value="1"/>
</dbReference>
<feature type="region of interest" description="Disordered" evidence="1">
    <location>
        <begin position="234"/>
        <end position="279"/>
    </location>
</feature>
<organism evidence="4 5">
    <name type="scientific">Glaciecola nitratireducens (strain JCM 12485 / KCTC 12276 / FR1064)</name>
    <dbReference type="NCBI Taxonomy" id="1085623"/>
    <lineage>
        <taxon>Bacteria</taxon>
        <taxon>Pseudomonadati</taxon>
        <taxon>Pseudomonadota</taxon>
        <taxon>Gammaproteobacteria</taxon>
        <taxon>Alteromonadales</taxon>
        <taxon>Alteromonadaceae</taxon>
        <taxon>Brumicola</taxon>
    </lineage>
</organism>
<feature type="domain" description="FlgO" evidence="3">
    <location>
        <begin position="100"/>
        <end position="227"/>
    </location>
</feature>
<dbReference type="STRING" id="1085623.GNIT_2253"/>
<dbReference type="HOGENOM" id="CLU_090995_0_0_6"/>
<sequence length="279" mass="30588">MKRTLLGLLISATLCGCSMFSEDPSLNTDTNSDDNSQVVESDTSAPLQSSLMFQQQFKQKLRYQANSAQVNKRYFSSDTEQNGPKPLSTAKHNINHYAQGLMQDLVANLQYVNATTPVAVVSFVMLDSDYNQANLLGVQLAESLIHEVHKFGIPVIDFKATGFIRITEQGDFAFSKDYQDFSGDLPARYVIGGTMSKLQHGYLVNARIVGFNSKAVVASAQSFIPNEIAYSLVKSSQPNPPVDNSPSDRNIKTDPVSQNNDQMLNKTQSNTGMISLIGS</sequence>
<evidence type="ECO:0000256" key="2">
    <source>
        <dbReference type="SAM" id="SignalP"/>
    </source>
</evidence>
<dbReference type="RefSeq" id="WP_014109227.1">
    <property type="nucleotide sequence ID" value="NC_016041.1"/>
</dbReference>
<reference evidence="4 5" key="1">
    <citation type="journal article" date="2011" name="J. Bacteriol.">
        <title>Complete genome sequence of seawater bacterium Glaciecola nitratireducens FR1064T.</title>
        <authorList>
            <person name="Bian F."/>
            <person name="Qin Q.L."/>
            <person name="Xie B.B."/>
            <person name="Shu Y.L."/>
            <person name="Zhang X.Y."/>
            <person name="Yu Y."/>
            <person name="Chen B."/>
            <person name="Chen X.L."/>
            <person name="Zhou B.C."/>
            <person name="Zhang Y.Z."/>
        </authorList>
    </citation>
    <scope>NUCLEOTIDE SEQUENCE [LARGE SCALE GENOMIC DNA]</scope>
    <source>
        <strain evidence="5">JCM 12485 / KCTC 12276 / FR1064</strain>
    </source>
</reference>
<dbReference type="eggNOG" id="COG5616">
    <property type="taxonomic scope" value="Bacteria"/>
</dbReference>
<protein>
    <recommendedName>
        <fullName evidence="3">FlgO domain-containing protein</fullName>
    </recommendedName>
</protein>
<keyword evidence="5" id="KW-1185">Reference proteome</keyword>
<dbReference type="AlphaFoldDB" id="G4QKQ1"/>
<dbReference type="Pfam" id="PF17680">
    <property type="entry name" value="FlgO"/>
    <property type="match status" value="1"/>
</dbReference>